<organism evidence="8 9">
    <name type="scientific">Blyttiomyces helicus</name>
    <dbReference type="NCBI Taxonomy" id="388810"/>
    <lineage>
        <taxon>Eukaryota</taxon>
        <taxon>Fungi</taxon>
        <taxon>Fungi incertae sedis</taxon>
        <taxon>Chytridiomycota</taxon>
        <taxon>Chytridiomycota incertae sedis</taxon>
        <taxon>Chytridiomycetes</taxon>
        <taxon>Chytridiomycetes incertae sedis</taxon>
        <taxon>Blyttiomyces</taxon>
    </lineage>
</organism>
<dbReference type="EMBL" id="ML002104">
    <property type="protein sequence ID" value="RKO82777.1"/>
    <property type="molecule type" value="Genomic_DNA"/>
</dbReference>
<accession>A0A4V1IPE5</accession>
<evidence type="ECO:0000313" key="9">
    <source>
        <dbReference type="Proteomes" id="UP000269721"/>
    </source>
</evidence>
<comment type="subcellular location">
    <subcellularLocation>
        <location evidence="1">Membrane</location>
        <topology evidence="1">Multi-pass membrane protein</topology>
    </subcellularLocation>
</comment>
<dbReference type="Proteomes" id="UP000269721">
    <property type="component" value="Unassembled WGS sequence"/>
</dbReference>
<evidence type="ECO:0000256" key="4">
    <source>
        <dbReference type="ARBA" id="ARBA00022989"/>
    </source>
</evidence>
<evidence type="ECO:0000313" key="8">
    <source>
        <dbReference type="EMBL" id="RKO82777.1"/>
    </source>
</evidence>
<gene>
    <name evidence="8" type="ORF">BDK51DRAFT_33821</name>
</gene>
<keyword evidence="4" id="KW-1133">Transmembrane helix</keyword>
<dbReference type="InterPro" id="IPR007248">
    <property type="entry name" value="Mpv17_PMP22"/>
</dbReference>
<dbReference type="GO" id="GO:0005737">
    <property type="term" value="C:cytoplasm"/>
    <property type="evidence" value="ECO:0007669"/>
    <property type="project" value="TreeGrafter"/>
</dbReference>
<dbReference type="PANTHER" id="PTHR11266:SF17">
    <property type="entry name" value="PROTEIN MPV17"/>
    <property type="match status" value="1"/>
</dbReference>
<evidence type="ECO:0000256" key="3">
    <source>
        <dbReference type="ARBA" id="ARBA00022692"/>
    </source>
</evidence>
<proteinExistence type="inferred from homology"/>
<evidence type="ECO:0000256" key="5">
    <source>
        <dbReference type="ARBA" id="ARBA00023136"/>
    </source>
</evidence>
<dbReference type="Pfam" id="PF04117">
    <property type="entry name" value="Mpv17_PMP22"/>
    <property type="match status" value="1"/>
</dbReference>
<feature type="compositionally biased region" description="Polar residues" evidence="7">
    <location>
        <begin position="47"/>
        <end position="57"/>
    </location>
</feature>
<protein>
    <submittedName>
        <fullName evidence="8">Uncharacterized protein</fullName>
    </submittedName>
</protein>
<feature type="region of interest" description="Disordered" evidence="7">
    <location>
        <begin position="40"/>
        <end position="64"/>
    </location>
</feature>
<dbReference type="GO" id="GO:0016020">
    <property type="term" value="C:membrane"/>
    <property type="evidence" value="ECO:0007669"/>
    <property type="project" value="UniProtKB-SubCell"/>
</dbReference>
<evidence type="ECO:0000256" key="1">
    <source>
        <dbReference type="ARBA" id="ARBA00004141"/>
    </source>
</evidence>
<sequence length="246" mass="27430">MSQFLGAYSRFLTNWRYASQSVTAGALWFTGDLISQKFFSSPEPGHSSPTKETSLQAQPGDAKGATAVERRVEQRAERGTAEIDWRRVGIMTAFGVCISGPAYTFWYRLLDERIVGLFKQILKKKTQSTTTLNVSKSSLLWKITLAKVGADMIMFDPAYLALFFTSTHLLSGNSLESGIELMKREILPTYLVEVAVWTPVQLLNFRFVPLLYQPVVVNSVNVGWNAYLSYVKHREGSGHGHGASHA</sequence>
<dbReference type="PANTHER" id="PTHR11266">
    <property type="entry name" value="PEROXISOMAL MEMBRANE PROTEIN 2, PXMP2 MPV17"/>
    <property type="match status" value="1"/>
</dbReference>
<keyword evidence="3" id="KW-0812">Transmembrane</keyword>
<keyword evidence="9" id="KW-1185">Reference proteome</keyword>
<dbReference type="OrthoDB" id="430207at2759"/>
<name>A0A4V1IPE5_9FUNG</name>
<keyword evidence="5" id="KW-0472">Membrane</keyword>
<reference evidence="9" key="1">
    <citation type="journal article" date="2018" name="Nat. Microbiol.">
        <title>Leveraging single-cell genomics to expand the fungal tree of life.</title>
        <authorList>
            <person name="Ahrendt S.R."/>
            <person name="Quandt C.A."/>
            <person name="Ciobanu D."/>
            <person name="Clum A."/>
            <person name="Salamov A."/>
            <person name="Andreopoulos B."/>
            <person name="Cheng J.F."/>
            <person name="Woyke T."/>
            <person name="Pelin A."/>
            <person name="Henrissat B."/>
            <person name="Reynolds N.K."/>
            <person name="Benny G.L."/>
            <person name="Smith M.E."/>
            <person name="James T.Y."/>
            <person name="Grigoriev I.V."/>
        </authorList>
    </citation>
    <scope>NUCLEOTIDE SEQUENCE [LARGE SCALE GENOMIC DNA]</scope>
</reference>
<evidence type="ECO:0000256" key="6">
    <source>
        <dbReference type="RuleBase" id="RU363053"/>
    </source>
</evidence>
<evidence type="ECO:0000256" key="2">
    <source>
        <dbReference type="ARBA" id="ARBA00006824"/>
    </source>
</evidence>
<evidence type="ECO:0000256" key="7">
    <source>
        <dbReference type="SAM" id="MobiDB-lite"/>
    </source>
</evidence>
<dbReference type="AlphaFoldDB" id="A0A4V1IPE5"/>
<comment type="similarity">
    <text evidence="2 6">Belongs to the peroxisomal membrane protein PXMP2/4 family.</text>
</comment>